<keyword evidence="7" id="KW-1185">Reference proteome</keyword>
<dbReference type="Pfam" id="PF13426">
    <property type="entry name" value="PAS_9"/>
    <property type="match status" value="1"/>
</dbReference>
<feature type="domain" description="PAS" evidence="2">
    <location>
        <begin position="282"/>
        <end position="328"/>
    </location>
</feature>
<sequence length="842" mass="94422">MTSTDPQDDALGVIGDDNADGGSRPGPAIGSASDHTDRLANLGVWDWDVSSGRIQVNAQYYRMLGYEPNGFVLDFDQWLARTHPEDRDTLRACLLAGCRSDEVFGLQYRFKTRSGAWLWLLARGVVLERAADGRALRVRGIHNDIAHQRRAAASLRDSERNYREVFNAVEEGLLIQDPLSLRILDVNDSAARMYGYQSVQEILERSFDELIANEPPYDEAAAREWLGKALTGEPQQFEWLARRKSGDCFWVEVSLKRTKIGGSRRILAVVRDIDEQRANQERLRLAARILESTTEGVMLTGNDLRIQSVNRAFTRITGYAKEEVIGQTPRILHSGRHDAEFYRAMWATLVATGHWRGELWNRRKNGEIYPELLAISRVQDARGKLTHYVGVFSDISDLKRVQENLDYLANHDPLTHLPNRQRFLARLEHSLQRARRDRRHLAVLMLDLQRFKHINESMGHVFGDAVLVGVADTLSTRVRASDTLARLGGDEFVVVLEDLSEPQDAIKVARKLIATFEKPLSIEGHRIFLGACVGISVFPRDGDSADTLLRQAGVALDQAEKLGVNQMASYSPGMQVRIVERFALVSEMKEALARGEFRLDYQAQVGLADQRLIGVEALLRWDSPKLGAVEPDRFIPAAEDIGLIRELGTWVAQRACSQIVEWDRVGFHVPRIAINLSLQELARGTFPEDFQHVIGETGIDPSRIELEVTESVLLGPLAETIDALMALRNMGVGLAIDDFGTGHSSLVYLKRLPVKRLKIDRNFVRDLGRDLNDEAITRAVIGLGRSLGLAVLAEGVETREQAVFLSREGCQEAQGFFFGRPMGAAELAARWSQARRNHLKKI</sequence>
<feature type="domain" description="PAC" evidence="3">
    <location>
        <begin position="235"/>
        <end position="285"/>
    </location>
</feature>
<evidence type="ECO:0000313" key="6">
    <source>
        <dbReference type="EMBL" id="MEY6432302.1"/>
    </source>
</evidence>
<proteinExistence type="predicted"/>
<dbReference type="PROSITE" id="PS50883">
    <property type="entry name" value="EAL"/>
    <property type="match status" value="1"/>
</dbReference>
<dbReference type="SUPFAM" id="SSF55073">
    <property type="entry name" value="Nucleotide cyclase"/>
    <property type="match status" value="1"/>
</dbReference>
<dbReference type="Gene3D" id="3.30.450.20">
    <property type="entry name" value="PAS domain"/>
    <property type="match status" value="3"/>
</dbReference>
<dbReference type="SUPFAM" id="SSF55785">
    <property type="entry name" value="PYP-like sensor domain (PAS domain)"/>
    <property type="match status" value="3"/>
</dbReference>
<feature type="domain" description="GGDEF" evidence="5">
    <location>
        <begin position="439"/>
        <end position="572"/>
    </location>
</feature>
<dbReference type="NCBIfam" id="TIGR00254">
    <property type="entry name" value="GGDEF"/>
    <property type="match status" value="1"/>
</dbReference>
<dbReference type="InterPro" id="IPR035919">
    <property type="entry name" value="EAL_sf"/>
</dbReference>
<feature type="domain" description="PAS" evidence="2">
    <location>
        <begin position="158"/>
        <end position="233"/>
    </location>
</feature>
<feature type="region of interest" description="Disordered" evidence="1">
    <location>
        <begin position="1"/>
        <end position="33"/>
    </location>
</feature>
<evidence type="ECO:0000256" key="1">
    <source>
        <dbReference type="SAM" id="MobiDB-lite"/>
    </source>
</evidence>
<dbReference type="Pfam" id="PF00990">
    <property type="entry name" value="GGDEF"/>
    <property type="match status" value="1"/>
</dbReference>
<reference evidence="6 7" key="1">
    <citation type="submission" date="2024-05" db="EMBL/GenBank/DDBJ databases">
        <title>Genome Sequence and Characterization of the New Strain Purple Sulfur Bacterium of Genus Thioalkalicoccus.</title>
        <authorList>
            <person name="Bryantseva I.A."/>
            <person name="Kyndt J.A."/>
            <person name="Imhoff J.F."/>
        </authorList>
    </citation>
    <scope>NUCLEOTIDE SEQUENCE [LARGE SCALE GENOMIC DNA]</scope>
    <source>
        <strain evidence="6 7">Um2</strain>
    </source>
</reference>
<dbReference type="InterPro" id="IPR001610">
    <property type="entry name" value="PAC"/>
</dbReference>
<dbReference type="PANTHER" id="PTHR44757:SF2">
    <property type="entry name" value="BIOFILM ARCHITECTURE MAINTENANCE PROTEIN MBAA"/>
    <property type="match status" value="1"/>
</dbReference>
<feature type="domain" description="EAL" evidence="4">
    <location>
        <begin position="581"/>
        <end position="835"/>
    </location>
</feature>
<dbReference type="InterPro" id="IPR043128">
    <property type="entry name" value="Rev_trsase/Diguanyl_cyclase"/>
</dbReference>
<protein>
    <submittedName>
        <fullName evidence="6">EAL domain-containing protein</fullName>
    </submittedName>
</protein>
<feature type="domain" description="PAC" evidence="3">
    <location>
        <begin position="355"/>
        <end position="407"/>
    </location>
</feature>
<dbReference type="SMART" id="SM00091">
    <property type="entry name" value="PAS"/>
    <property type="match status" value="3"/>
</dbReference>
<dbReference type="InterPro" id="IPR001633">
    <property type="entry name" value="EAL_dom"/>
</dbReference>
<dbReference type="PROSITE" id="PS50887">
    <property type="entry name" value="GGDEF"/>
    <property type="match status" value="1"/>
</dbReference>
<dbReference type="SMART" id="SM00267">
    <property type="entry name" value="GGDEF"/>
    <property type="match status" value="1"/>
</dbReference>
<dbReference type="InterPro" id="IPR052155">
    <property type="entry name" value="Biofilm_reg_signaling"/>
</dbReference>
<dbReference type="PANTHER" id="PTHR44757">
    <property type="entry name" value="DIGUANYLATE CYCLASE DGCP"/>
    <property type="match status" value="1"/>
</dbReference>
<dbReference type="InterPro" id="IPR029787">
    <property type="entry name" value="Nucleotide_cyclase"/>
</dbReference>
<dbReference type="InterPro" id="IPR000160">
    <property type="entry name" value="GGDEF_dom"/>
</dbReference>
<dbReference type="CDD" id="cd00130">
    <property type="entry name" value="PAS"/>
    <property type="match status" value="3"/>
</dbReference>
<evidence type="ECO:0000259" key="4">
    <source>
        <dbReference type="PROSITE" id="PS50883"/>
    </source>
</evidence>
<dbReference type="InterPro" id="IPR000014">
    <property type="entry name" value="PAS"/>
</dbReference>
<dbReference type="PROSITE" id="PS50112">
    <property type="entry name" value="PAS"/>
    <property type="match status" value="2"/>
</dbReference>
<organism evidence="6 7">
    <name type="scientific">Thioalkalicoccus limnaeus</name>
    <dbReference type="NCBI Taxonomy" id="120681"/>
    <lineage>
        <taxon>Bacteria</taxon>
        <taxon>Pseudomonadati</taxon>
        <taxon>Pseudomonadota</taxon>
        <taxon>Gammaproteobacteria</taxon>
        <taxon>Chromatiales</taxon>
        <taxon>Chromatiaceae</taxon>
        <taxon>Thioalkalicoccus</taxon>
    </lineage>
</organism>
<name>A0ABV4BCR3_9GAMM</name>
<dbReference type="SUPFAM" id="SSF141868">
    <property type="entry name" value="EAL domain-like"/>
    <property type="match status" value="1"/>
</dbReference>
<evidence type="ECO:0000259" key="2">
    <source>
        <dbReference type="PROSITE" id="PS50112"/>
    </source>
</evidence>
<evidence type="ECO:0000313" key="7">
    <source>
        <dbReference type="Proteomes" id="UP001564408"/>
    </source>
</evidence>
<feature type="domain" description="PAC" evidence="3">
    <location>
        <begin position="104"/>
        <end position="157"/>
    </location>
</feature>
<accession>A0ABV4BCR3</accession>
<gene>
    <name evidence="6" type="ORF">ABC977_07740</name>
</gene>
<dbReference type="CDD" id="cd01949">
    <property type="entry name" value="GGDEF"/>
    <property type="match status" value="1"/>
</dbReference>
<dbReference type="SMART" id="SM00052">
    <property type="entry name" value="EAL"/>
    <property type="match status" value="1"/>
</dbReference>
<dbReference type="RefSeq" id="WP_369666688.1">
    <property type="nucleotide sequence ID" value="NZ_JBDKXB010000007.1"/>
</dbReference>
<dbReference type="Pfam" id="PF00989">
    <property type="entry name" value="PAS"/>
    <property type="match status" value="1"/>
</dbReference>
<dbReference type="Gene3D" id="3.20.20.450">
    <property type="entry name" value="EAL domain"/>
    <property type="match status" value="1"/>
</dbReference>
<evidence type="ECO:0000259" key="3">
    <source>
        <dbReference type="PROSITE" id="PS50113"/>
    </source>
</evidence>
<dbReference type="InterPro" id="IPR000700">
    <property type="entry name" value="PAS-assoc_C"/>
</dbReference>
<dbReference type="EMBL" id="JBDKXB010000007">
    <property type="protein sequence ID" value="MEY6432302.1"/>
    <property type="molecule type" value="Genomic_DNA"/>
</dbReference>
<dbReference type="NCBIfam" id="TIGR00229">
    <property type="entry name" value="sensory_box"/>
    <property type="match status" value="2"/>
</dbReference>
<dbReference type="Pfam" id="PF00563">
    <property type="entry name" value="EAL"/>
    <property type="match status" value="1"/>
</dbReference>
<dbReference type="Gene3D" id="3.30.70.270">
    <property type="match status" value="1"/>
</dbReference>
<dbReference type="SMART" id="SM00086">
    <property type="entry name" value="PAC"/>
    <property type="match status" value="3"/>
</dbReference>
<dbReference type="PROSITE" id="PS50113">
    <property type="entry name" value="PAC"/>
    <property type="match status" value="3"/>
</dbReference>
<evidence type="ECO:0000259" key="5">
    <source>
        <dbReference type="PROSITE" id="PS50887"/>
    </source>
</evidence>
<dbReference type="InterPro" id="IPR013767">
    <property type="entry name" value="PAS_fold"/>
</dbReference>
<dbReference type="InterPro" id="IPR035965">
    <property type="entry name" value="PAS-like_dom_sf"/>
</dbReference>
<comment type="caution">
    <text evidence="6">The sequence shown here is derived from an EMBL/GenBank/DDBJ whole genome shotgun (WGS) entry which is preliminary data.</text>
</comment>
<dbReference type="CDD" id="cd01948">
    <property type="entry name" value="EAL"/>
    <property type="match status" value="1"/>
</dbReference>
<dbReference type="Pfam" id="PF08447">
    <property type="entry name" value="PAS_3"/>
    <property type="match status" value="1"/>
</dbReference>
<dbReference type="Proteomes" id="UP001564408">
    <property type="component" value="Unassembled WGS sequence"/>
</dbReference>
<dbReference type="InterPro" id="IPR013655">
    <property type="entry name" value="PAS_fold_3"/>
</dbReference>